<dbReference type="EMBL" id="EQ999979">
    <property type="protein sequence ID" value="EEQ91668.2"/>
    <property type="molecule type" value="Genomic_DNA"/>
</dbReference>
<proteinExistence type="predicted"/>
<keyword evidence="2" id="KW-1185">Reference proteome</keyword>
<name>A0ABP2F401_AJEDR</name>
<reference evidence="2" key="1">
    <citation type="journal article" date="2015" name="PLoS Genet.">
        <title>The dynamic genome and transcriptome of the human fungal pathogen Blastomyces and close relative Emmonsia.</title>
        <authorList>
            <person name="Munoz J.F."/>
            <person name="Gauthier G.M."/>
            <person name="Desjardins C.A."/>
            <person name="Gallo J.E."/>
            <person name="Holder J."/>
            <person name="Sullivan T.D."/>
            <person name="Marty A.J."/>
            <person name="Carmen J.C."/>
            <person name="Chen Z."/>
            <person name="Ding L."/>
            <person name="Gujja S."/>
            <person name="Magrini V."/>
            <person name="Misas E."/>
            <person name="Mitreva M."/>
            <person name="Priest M."/>
            <person name="Saif S."/>
            <person name="Whiston E.A."/>
            <person name="Young S."/>
            <person name="Zeng Q."/>
            <person name="Goldman W.E."/>
            <person name="Mardis E.R."/>
            <person name="Taylor J.W."/>
            <person name="McEwen J.G."/>
            <person name="Clay O.K."/>
            <person name="Klein B.S."/>
            <person name="Cuomo C.A."/>
        </authorList>
    </citation>
    <scope>NUCLEOTIDE SEQUENCE [LARGE SCALE GENOMIC DNA]</scope>
    <source>
        <strain evidence="2">ER-3 / ATCC MYA-2586</strain>
    </source>
</reference>
<accession>A0ABP2F401</accession>
<dbReference type="GeneID" id="69028617"/>
<evidence type="ECO:0000313" key="2">
    <source>
        <dbReference type="Proteomes" id="UP000002039"/>
    </source>
</evidence>
<evidence type="ECO:0000313" key="1">
    <source>
        <dbReference type="EMBL" id="EEQ91668.2"/>
    </source>
</evidence>
<dbReference type="Proteomes" id="UP000002039">
    <property type="component" value="Unassembled WGS sequence"/>
</dbReference>
<gene>
    <name evidence="1" type="ORF">BDCG_06788</name>
</gene>
<organism evidence="1 2">
    <name type="scientific">Ajellomyces dermatitidis (strain ER-3 / ATCC MYA-2586)</name>
    <name type="common">Blastomyces dermatitidis</name>
    <dbReference type="NCBI Taxonomy" id="559297"/>
    <lineage>
        <taxon>Eukaryota</taxon>
        <taxon>Fungi</taxon>
        <taxon>Dikarya</taxon>
        <taxon>Ascomycota</taxon>
        <taxon>Pezizomycotina</taxon>
        <taxon>Eurotiomycetes</taxon>
        <taxon>Eurotiomycetidae</taxon>
        <taxon>Onygenales</taxon>
        <taxon>Ajellomycetaceae</taxon>
        <taxon>Blastomyces</taxon>
    </lineage>
</organism>
<dbReference type="RefSeq" id="XP_045278161.1">
    <property type="nucleotide sequence ID" value="XM_045422537.1"/>
</dbReference>
<protein>
    <submittedName>
        <fullName evidence="1">Uncharacterized protein</fullName>
    </submittedName>
</protein>
<sequence length="152" mass="17325">MAHVIPEHHRSGIRNCAQEIQAYLSHEQSNVRFVLLFYLINYGFEVYGDQCVGDNRSGKEHRPVVMDLLQKMIFPELNREPMIDSIIRRCWYSEYETVAESTADTESLCGMGSEASRGKIEGVKCLTSISADDFSSRRKLCEDLLCSQVLNP</sequence>